<comment type="similarity">
    <text evidence="7">Belongs to the binding-protein-dependent transport system permease family.</text>
</comment>
<evidence type="ECO:0000313" key="9">
    <source>
        <dbReference type="EMBL" id="MFD1175467.1"/>
    </source>
</evidence>
<evidence type="ECO:0000313" key="10">
    <source>
        <dbReference type="Proteomes" id="UP001597262"/>
    </source>
</evidence>
<name>A0ABW3RTA4_9BACL</name>
<comment type="caution">
    <text evidence="9">The sequence shown here is derived from an EMBL/GenBank/DDBJ whole genome shotgun (WGS) entry which is preliminary data.</text>
</comment>
<reference evidence="10" key="1">
    <citation type="journal article" date="2019" name="Int. J. Syst. Evol. Microbiol.">
        <title>The Global Catalogue of Microorganisms (GCM) 10K type strain sequencing project: providing services to taxonomists for standard genome sequencing and annotation.</title>
        <authorList>
            <consortium name="The Broad Institute Genomics Platform"/>
            <consortium name="The Broad Institute Genome Sequencing Center for Infectious Disease"/>
            <person name="Wu L."/>
            <person name="Ma J."/>
        </authorList>
    </citation>
    <scope>NUCLEOTIDE SEQUENCE [LARGE SCALE GENOMIC DNA]</scope>
    <source>
        <strain evidence="10">CCUG 59189</strain>
    </source>
</reference>
<evidence type="ECO:0000256" key="6">
    <source>
        <dbReference type="ARBA" id="ARBA00023136"/>
    </source>
</evidence>
<proteinExistence type="inferred from homology"/>
<dbReference type="Gene3D" id="1.10.3720.10">
    <property type="entry name" value="MetI-like"/>
    <property type="match status" value="1"/>
</dbReference>
<keyword evidence="2 7" id="KW-0813">Transport</keyword>
<feature type="transmembrane region" description="Helical" evidence="7">
    <location>
        <begin position="74"/>
        <end position="96"/>
    </location>
</feature>
<sequence>MNNKLIRPKNIVIYGFLMPGIIIYAFIVVIPMILAMRFSLFNWSGGPKMHFSGFGNYLTLVQDKTFWISLKNNLVIIFFSVIGQVGIGFLLSVFLSSKLVKFKGFHRTVIFIPVILSSVVIGFLWTMIYNKDYGLLNWALNSLHLSSLIQPWLDDPKIVIYMVTIPIVWQYIGLYMVIFMSSLQSIPKEILEVAELDGATGWKKTRYITFPLLYDTVKVAIMLCIAGNMKVFDHIFVMTGGGPGTSSTVMAQYAYNNSFVMFKLGYGSAVSIGIMVISLLLILVSRKLMGGNEK</sequence>
<dbReference type="Pfam" id="PF00528">
    <property type="entry name" value="BPD_transp_1"/>
    <property type="match status" value="1"/>
</dbReference>
<dbReference type="Proteomes" id="UP001597262">
    <property type="component" value="Unassembled WGS sequence"/>
</dbReference>
<dbReference type="SUPFAM" id="SSF161098">
    <property type="entry name" value="MetI-like"/>
    <property type="match status" value="1"/>
</dbReference>
<keyword evidence="6 7" id="KW-0472">Membrane</keyword>
<dbReference type="EMBL" id="JBHTLM010000002">
    <property type="protein sequence ID" value="MFD1175467.1"/>
    <property type="molecule type" value="Genomic_DNA"/>
</dbReference>
<dbReference type="PANTHER" id="PTHR30193:SF37">
    <property type="entry name" value="INNER MEMBRANE ABC TRANSPORTER PERMEASE PROTEIN YCJO"/>
    <property type="match status" value="1"/>
</dbReference>
<evidence type="ECO:0000256" key="2">
    <source>
        <dbReference type="ARBA" id="ARBA00022448"/>
    </source>
</evidence>
<feature type="transmembrane region" description="Helical" evidence="7">
    <location>
        <begin position="108"/>
        <end position="128"/>
    </location>
</feature>
<keyword evidence="5 7" id="KW-1133">Transmembrane helix</keyword>
<dbReference type="RefSeq" id="WP_379316851.1">
    <property type="nucleotide sequence ID" value="NZ_JBHTLM010000002.1"/>
</dbReference>
<evidence type="ECO:0000256" key="5">
    <source>
        <dbReference type="ARBA" id="ARBA00022989"/>
    </source>
</evidence>
<dbReference type="CDD" id="cd06261">
    <property type="entry name" value="TM_PBP2"/>
    <property type="match status" value="1"/>
</dbReference>
<gene>
    <name evidence="9" type="ORF">ACFQ3W_04020</name>
</gene>
<protein>
    <submittedName>
        <fullName evidence="9">Carbohydrate ABC transporter permease</fullName>
    </submittedName>
</protein>
<evidence type="ECO:0000256" key="4">
    <source>
        <dbReference type="ARBA" id="ARBA00022692"/>
    </source>
</evidence>
<feature type="domain" description="ABC transmembrane type-1" evidence="8">
    <location>
        <begin position="70"/>
        <end position="285"/>
    </location>
</feature>
<dbReference type="InterPro" id="IPR035906">
    <property type="entry name" value="MetI-like_sf"/>
</dbReference>
<dbReference type="InterPro" id="IPR051393">
    <property type="entry name" value="ABC_transporter_permease"/>
</dbReference>
<evidence type="ECO:0000256" key="7">
    <source>
        <dbReference type="RuleBase" id="RU363032"/>
    </source>
</evidence>
<evidence type="ECO:0000256" key="1">
    <source>
        <dbReference type="ARBA" id="ARBA00004651"/>
    </source>
</evidence>
<organism evidence="9 10">
    <name type="scientific">Paenibacillus puldeungensis</name>
    <dbReference type="NCBI Taxonomy" id="696536"/>
    <lineage>
        <taxon>Bacteria</taxon>
        <taxon>Bacillati</taxon>
        <taxon>Bacillota</taxon>
        <taxon>Bacilli</taxon>
        <taxon>Bacillales</taxon>
        <taxon>Paenibacillaceae</taxon>
        <taxon>Paenibacillus</taxon>
    </lineage>
</organism>
<keyword evidence="3" id="KW-1003">Cell membrane</keyword>
<feature type="transmembrane region" description="Helical" evidence="7">
    <location>
        <begin position="212"/>
        <end position="229"/>
    </location>
</feature>
<dbReference type="PROSITE" id="PS50928">
    <property type="entry name" value="ABC_TM1"/>
    <property type="match status" value="1"/>
</dbReference>
<evidence type="ECO:0000256" key="3">
    <source>
        <dbReference type="ARBA" id="ARBA00022475"/>
    </source>
</evidence>
<dbReference type="InterPro" id="IPR000515">
    <property type="entry name" value="MetI-like"/>
</dbReference>
<evidence type="ECO:0000259" key="8">
    <source>
        <dbReference type="PROSITE" id="PS50928"/>
    </source>
</evidence>
<feature type="transmembrane region" description="Helical" evidence="7">
    <location>
        <begin position="12"/>
        <end position="34"/>
    </location>
</feature>
<keyword evidence="4 7" id="KW-0812">Transmembrane</keyword>
<feature type="transmembrane region" description="Helical" evidence="7">
    <location>
        <begin position="158"/>
        <end position="178"/>
    </location>
</feature>
<comment type="subcellular location">
    <subcellularLocation>
        <location evidence="1 7">Cell membrane</location>
        <topology evidence="1 7">Multi-pass membrane protein</topology>
    </subcellularLocation>
</comment>
<accession>A0ABW3RTA4</accession>
<keyword evidence="10" id="KW-1185">Reference proteome</keyword>
<dbReference type="PANTHER" id="PTHR30193">
    <property type="entry name" value="ABC TRANSPORTER PERMEASE PROTEIN"/>
    <property type="match status" value="1"/>
</dbReference>
<feature type="transmembrane region" description="Helical" evidence="7">
    <location>
        <begin position="264"/>
        <end position="284"/>
    </location>
</feature>